<accession>A0A3D5N6K7</accession>
<sequence>MGNIHPISVPAPTVETYGELQTAFDHFNRTIFGGELPACLITLQRNKRTFGYYSYERFVCGSTGELTDEIAMNPSYFVARPIRVTLSTLVHEMAHQWQFHFGKPGRRGYHNHEWADFMEQIGLMPSNTGEPGGRRVGEQMTHYIIDDGPFDRACADLLTTEYTLSWFDRFPPVEPEDVDLCELSRKSAVAAIHQVTTENKSNRAKYRCPSCSAQVWGKPGLKVHCGEETCNGVAYQPVGTVGTV</sequence>
<dbReference type="Pfam" id="PF10263">
    <property type="entry name" value="SprT-like"/>
    <property type="match status" value="1"/>
</dbReference>
<dbReference type="RefSeq" id="WP_277276834.1">
    <property type="nucleotide sequence ID" value="NZ_DPOP01000050.1"/>
</dbReference>
<dbReference type="AlphaFoldDB" id="A0A3D5N6K7"/>
<gene>
    <name evidence="2" type="ORF">DHR80_05185</name>
</gene>
<proteinExistence type="predicted"/>
<dbReference type="InterPro" id="IPR006640">
    <property type="entry name" value="SprT-like_domain"/>
</dbReference>
<evidence type="ECO:0000313" key="3">
    <source>
        <dbReference type="Proteomes" id="UP000264179"/>
    </source>
</evidence>
<reference evidence="2 3" key="1">
    <citation type="journal article" date="2018" name="Nat. Biotechnol.">
        <title>A standardized bacterial taxonomy based on genome phylogeny substantially revises the tree of life.</title>
        <authorList>
            <person name="Parks D.H."/>
            <person name="Chuvochina M."/>
            <person name="Waite D.W."/>
            <person name="Rinke C."/>
            <person name="Skarshewski A."/>
            <person name="Chaumeil P.A."/>
            <person name="Hugenholtz P."/>
        </authorList>
    </citation>
    <scope>NUCLEOTIDE SEQUENCE [LARGE SCALE GENOMIC DNA]</scope>
    <source>
        <strain evidence="2">UBA9881</strain>
    </source>
</reference>
<feature type="domain" description="SprT-like" evidence="1">
    <location>
        <begin position="21"/>
        <end position="124"/>
    </location>
</feature>
<dbReference type="EMBL" id="DPOP01000050">
    <property type="protein sequence ID" value="HCW66604.1"/>
    <property type="molecule type" value="Genomic_DNA"/>
</dbReference>
<dbReference type="GO" id="GO:0006950">
    <property type="term" value="P:response to stress"/>
    <property type="evidence" value="ECO:0007669"/>
    <property type="project" value="UniProtKB-ARBA"/>
</dbReference>
<organism evidence="2 3">
    <name type="scientific">Thalassospira lucentensis</name>
    <dbReference type="NCBI Taxonomy" id="168935"/>
    <lineage>
        <taxon>Bacteria</taxon>
        <taxon>Pseudomonadati</taxon>
        <taxon>Pseudomonadota</taxon>
        <taxon>Alphaproteobacteria</taxon>
        <taxon>Rhodospirillales</taxon>
        <taxon>Thalassospiraceae</taxon>
        <taxon>Thalassospira</taxon>
    </lineage>
</organism>
<comment type="caution">
    <text evidence="2">The sequence shown here is derived from an EMBL/GenBank/DDBJ whole genome shotgun (WGS) entry which is preliminary data.</text>
</comment>
<protein>
    <submittedName>
        <fullName evidence="2">SprT domain-containing protein</fullName>
    </submittedName>
</protein>
<evidence type="ECO:0000313" key="2">
    <source>
        <dbReference type="EMBL" id="HCW66604.1"/>
    </source>
</evidence>
<name>A0A3D5N6K7_9PROT</name>
<dbReference type="Proteomes" id="UP000264179">
    <property type="component" value="Unassembled WGS sequence"/>
</dbReference>
<evidence type="ECO:0000259" key="1">
    <source>
        <dbReference type="Pfam" id="PF10263"/>
    </source>
</evidence>